<dbReference type="InterPro" id="IPR004875">
    <property type="entry name" value="DDE_SF_endonuclease_dom"/>
</dbReference>
<gene>
    <name evidence="3" type="ORF">Pfra01_000359400</name>
</gene>
<evidence type="ECO:0000259" key="2">
    <source>
        <dbReference type="PROSITE" id="PS51253"/>
    </source>
</evidence>
<dbReference type="Pfam" id="PF03184">
    <property type="entry name" value="DDE_1"/>
    <property type="match status" value="1"/>
</dbReference>
<dbReference type="AlphaFoldDB" id="A0A9W6U030"/>
<dbReference type="InterPro" id="IPR050863">
    <property type="entry name" value="CenT-Element_Derived"/>
</dbReference>
<evidence type="ECO:0000256" key="1">
    <source>
        <dbReference type="ARBA" id="ARBA00023125"/>
    </source>
</evidence>
<reference evidence="3" key="1">
    <citation type="submission" date="2023-04" db="EMBL/GenBank/DDBJ databases">
        <title>Phytophthora fragariaefolia NBRC 109709.</title>
        <authorList>
            <person name="Ichikawa N."/>
            <person name="Sato H."/>
            <person name="Tonouchi N."/>
        </authorList>
    </citation>
    <scope>NUCLEOTIDE SEQUENCE</scope>
    <source>
        <strain evidence="3">NBRC 109709</strain>
    </source>
</reference>
<dbReference type="OrthoDB" id="117248at2759"/>
<name>A0A9W6U030_9STRA</name>
<dbReference type="GO" id="GO:0003677">
    <property type="term" value="F:DNA binding"/>
    <property type="evidence" value="ECO:0007669"/>
    <property type="project" value="UniProtKB-KW"/>
</dbReference>
<keyword evidence="1" id="KW-0238">DNA-binding</keyword>
<keyword evidence="4" id="KW-1185">Reference proteome</keyword>
<dbReference type="GO" id="GO:0005634">
    <property type="term" value="C:nucleus"/>
    <property type="evidence" value="ECO:0007669"/>
    <property type="project" value="TreeGrafter"/>
</dbReference>
<sequence length="193" mass="21928">MKAQALQKELYDAWDLKFSYGWLSGFGRRHALRYRQRHGEAESADPAAVYLGRQQLQDLTDQYAPLDVYHMDKTGLCYAMSPVRSICTRGTHGVKKIKTGITLALTTNADGSDALPPLFSGRVKKPYCFKKRTAAKLGLDYRANHKAWMTGHLFPLMVAQPRSRRAGLWTPHLVSRQCFLPQYRCIGMYKCSP</sequence>
<dbReference type="PANTHER" id="PTHR19303">
    <property type="entry name" value="TRANSPOSON"/>
    <property type="match status" value="1"/>
</dbReference>
<accession>A0A9W6U030</accession>
<dbReference type="EMBL" id="BSXT01000277">
    <property type="protein sequence ID" value="GMF23154.1"/>
    <property type="molecule type" value="Genomic_DNA"/>
</dbReference>
<protein>
    <submittedName>
        <fullName evidence="3">Unnamed protein product</fullName>
    </submittedName>
</protein>
<evidence type="ECO:0000313" key="4">
    <source>
        <dbReference type="Proteomes" id="UP001165121"/>
    </source>
</evidence>
<dbReference type="Proteomes" id="UP001165121">
    <property type="component" value="Unassembled WGS sequence"/>
</dbReference>
<dbReference type="InterPro" id="IPR006600">
    <property type="entry name" value="HTH_CenpB_DNA-bd_dom"/>
</dbReference>
<organism evidence="3 4">
    <name type="scientific">Phytophthora fragariaefolia</name>
    <dbReference type="NCBI Taxonomy" id="1490495"/>
    <lineage>
        <taxon>Eukaryota</taxon>
        <taxon>Sar</taxon>
        <taxon>Stramenopiles</taxon>
        <taxon>Oomycota</taxon>
        <taxon>Peronosporomycetes</taxon>
        <taxon>Peronosporales</taxon>
        <taxon>Peronosporaceae</taxon>
        <taxon>Phytophthora</taxon>
    </lineage>
</organism>
<evidence type="ECO:0000313" key="3">
    <source>
        <dbReference type="EMBL" id="GMF23154.1"/>
    </source>
</evidence>
<comment type="caution">
    <text evidence="3">The sequence shown here is derived from an EMBL/GenBank/DDBJ whole genome shotgun (WGS) entry which is preliminary data.</text>
</comment>
<dbReference type="PROSITE" id="PS51253">
    <property type="entry name" value="HTH_CENPB"/>
    <property type="match status" value="1"/>
</dbReference>
<proteinExistence type="predicted"/>
<dbReference type="PANTHER" id="PTHR19303:SF73">
    <property type="entry name" value="PROTEIN PDC2"/>
    <property type="match status" value="1"/>
</dbReference>
<feature type="domain" description="HTH CENPB-type" evidence="2">
    <location>
        <begin position="1"/>
        <end position="36"/>
    </location>
</feature>